<evidence type="ECO:0000313" key="6">
    <source>
        <dbReference type="Proteomes" id="UP000663853"/>
    </source>
</evidence>
<dbReference type="InterPro" id="IPR036428">
    <property type="entry name" value="PCD_sf"/>
</dbReference>
<organism evidence="5 6">
    <name type="scientific">Rhizoctonia solani</name>
    <dbReference type="NCBI Taxonomy" id="456999"/>
    <lineage>
        <taxon>Eukaryota</taxon>
        <taxon>Fungi</taxon>
        <taxon>Dikarya</taxon>
        <taxon>Basidiomycota</taxon>
        <taxon>Agaricomycotina</taxon>
        <taxon>Agaricomycetes</taxon>
        <taxon>Cantharellales</taxon>
        <taxon>Ceratobasidiaceae</taxon>
        <taxon>Rhizoctonia</taxon>
    </lineage>
</organism>
<gene>
    <name evidence="5" type="ORF">RDB_LOCUS26302</name>
</gene>
<proteinExistence type="inferred from homology"/>
<evidence type="ECO:0000256" key="1">
    <source>
        <dbReference type="ARBA" id="ARBA00001554"/>
    </source>
</evidence>
<evidence type="ECO:0000313" key="5">
    <source>
        <dbReference type="EMBL" id="CAE6433030.1"/>
    </source>
</evidence>
<dbReference type="SUPFAM" id="SSF55248">
    <property type="entry name" value="PCD-like"/>
    <property type="match status" value="1"/>
</dbReference>
<dbReference type="InterPro" id="IPR001533">
    <property type="entry name" value="Pterin_deHydtase"/>
</dbReference>
<dbReference type="Proteomes" id="UP000663853">
    <property type="component" value="Unassembled WGS sequence"/>
</dbReference>
<evidence type="ECO:0000256" key="3">
    <source>
        <dbReference type="ARBA" id="ARBA00013252"/>
    </source>
</evidence>
<dbReference type="EMBL" id="CAJMXA010000497">
    <property type="protein sequence ID" value="CAE6433030.1"/>
    <property type="molecule type" value="Genomic_DNA"/>
</dbReference>
<sequence length="197" mass="22339">MLAFGLVRTSKILATLNPPSRSRADTINVHSLPPPPSAPAPLITKQDLGTHLDALHEQGWQFRHASRRFHKLGYTATWWELRHSARFPSFKVAMRCVNDVADLAKSEKHHPTILIFDRVNVSISLDTHDTVERPATSTNSSDPHTLVARWPGITLRDIRMALLINPLFDRHKIVELNRPADDPNPTYDELISVRIEK</sequence>
<dbReference type="EC" id="4.2.1.96" evidence="3"/>
<comment type="caution">
    <text evidence="5">The sequence shown here is derived from an EMBL/GenBank/DDBJ whole genome shotgun (WGS) entry which is preliminary data.</text>
</comment>
<comment type="catalytic activity">
    <reaction evidence="1">
        <text>(4aS,6R)-4a-hydroxy-L-erythro-5,6,7,8-tetrahydrobiopterin = (6R)-L-erythro-6,7-dihydrobiopterin + H2O</text>
        <dbReference type="Rhea" id="RHEA:11920"/>
        <dbReference type="ChEBI" id="CHEBI:15377"/>
        <dbReference type="ChEBI" id="CHEBI:15642"/>
        <dbReference type="ChEBI" id="CHEBI:43120"/>
        <dbReference type="EC" id="4.2.1.96"/>
    </reaction>
</comment>
<keyword evidence="4" id="KW-0456">Lyase</keyword>
<protein>
    <recommendedName>
        <fullName evidence="3">4a-hydroxytetrahydrobiopterin dehydratase</fullName>
        <ecNumber evidence="3">4.2.1.96</ecNumber>
    </recommendedName>
</protein>
<dbReference type="GO" id="GO:0006729">
    <property type="term" value="P:tetrahydrobiopterin biosynthetic process"/>
    <property type="evidence" value="ECO:0007669"/>
    <property type="project" value="InterPro"/>
</dbReference>
<comment type="similarity">
    <text evidence="2">Belongs to the pterin-4-alpha-carbinolamine dehydratase family.</text>
</comment>
<dbReference type="GO" id="GO:0008124">
    <property type="term" value="F:4-alpha-hydroxytetrahydrobiopterin dehydratase activity"/>
    <property type="evidence" value="ECO:0007669"/>
    <property type="project" value="UniProtKB-EC"/>
</dbReference>
<dbReference type="Pfam" id="PF01329">
    <property type="entry name" value="Pterin_4a"/>
    <property type="match status" value="1"/>
</dbReference>
<dbReference type="Gene3D" id="3.30.1360.20">
    <property type="entry name" value="Transcriptional coactivator/pterin dehydratase"/>
    <property type="match status" value="1"/>
</dbReference>
<accession>A0A8H2XQK9</accession>
<dbReference type="AlphaFoldDB" id="A0A8H2XQK9"/>
<evidence type="ECO:0000256" key="2">
    <source>
        <dbReference type="ARBA" id="ARBA00006472"/>
    </source>
</evidence>
<reference evidence="5" key="1">
    <citation type="submission" date="2021-01" db="EMBL/GenBank/DDBJ databases">
        <authorList>
            <person name="Kaushik A."/>
        </authorList>
    </citation>
    <scope>NUCLEOTIDE SEQUENCE</scope>
    <source>
        <strain evidence="5">AG6-10EEA</strain>
    </source>
</reference>
<evidence type="ECO:0000256" key="4">
    <source>
        <dbReference type="ARBA" id="ARBA00023239"/>
    </source>
</evidence>
<name>A0A8H2XQK9_9AGAM</name>